<dbReference type="FunFam" id="3.30.200.20:FF:000035">
    <property type="entry name" value="Serine/threonine protein kinase Stk1"/>
    <property type="match status" value="1"/>
</dbReference>
<dbReference type="Pfam" id="PF00069">
    <property type="entry name" value="Pkinase"/>
    <property type="match status" value="1"/>
</dbReference>
<dbReference type="Pfam" id="PF03793">
    <property type="entry name" value="PASTA"/>
    <property type="match status" value="3"/>
</dbReference>
<protein>
    <recommendedName>
        <fullName evidence="1">non-specific serine/threonine protein kinase</fullName>
        <ecNumber evidence="1">2.7.11.1</ecNumber>
    </recommendedName>
</protein>
<dbReference type="Gene3D" id="3.30.200.20">
    <property type="entry name" value="Phosphorylase Kinase, domain 1"/>
    <property type="match status" value="1"/>
</dbReference>
<dbReference type="PROSITE" id="PS50011">
    <property type="entry name" value="PROTEIN_KINASE_DOM"/>
    <property type="match status" value="1"/>
</dbReference>
<dbReference type="SUPFAM" id="SSF56112">
    <property type="entry name" value="Protein kinase-like (PK-like)"/>
    <property type="match status" value="1"/>
</dbReference>
<reference evidence="12 13" key="1">
    <citation type="journal article" date="2014" name="BMC Genomics">
        <title>Unusual genome complexity in Lactobacillus salivarius JCM1046.</title>
        <authorList>
            <person name="Raftis E.J."/>
            <person name="Forde B.M."/>
            <person name="Claesson M.J."/>
            <person name="O'Toole P.W."/>
        </authorList>
    </citation>
    <scope>NUCLEOTIDE SEQUENCE [LARGE SCALE GENOMIC DNA]</scope>
    <source>
        <strain evidence="12 13">JCM1046</strain>
    </source>
</reference>
<comment type="catalytic activity">
    <reaction evidence="7">
        <text>L-threonyl-[protein] + ATP = O-phospho-L-threonyl-[protein] + ADP + H(+)</text>
        <dbReference type="Rhea" id="RHEA:46608"/>
        <dbReference type="Rhea" id="RHEA-COMP:11060"/>
        <dbReference type="Rhea" id="RHEA-COMP:11605"/>
        <dbReference type="ChEBI" id="CHEBI:15378"/>
        <dbReference type="ChEBI" id="CHEBI:30013"/>
        <dbReference type="ChEBI" id="CHEBI:30616"/>
        <dbReference type="ChEBI" id="CHEBI:61977"/>
        <dbReference type="ChEBI" id="CHEBI:456216"/>
        <dbReference type="EC" id="2.7.11.1"/>
    </reaction>
</comment>
<dbReference type="CDD" id="cd14014">
    <property type="entry name" value="STKc_PknB_like"/>
    <property type="match status" value="1"/>
</dbReference>
<dbReference type="RefSeq" id="WP_044004780.1">
    <property type="nucleotide sequence ID" value="NZ_CP007646.1"/>
</dbReference>
<keyword evidence="4" id="KW-0547">Nucleotide-binding</keyword>
<dbReference type="SMART" id="SM00740">
    <property type="entry name" value="PASTA"/>
    <property type="match status" value="3"/>
</dbReference>
<feature type="domain" description="PASTA" evidence="11">
    <location>
        <begin position="501"/>
        <end position="567"/>
    </location>
</feature>
<dbReference type="InterPro" id="IPR008271">
    <property type="entry name" value="Ser/Thr_kinase_AS"/>
</dbReference>
<evidence type="ECO:0000256" key="9">
    <source>
        <dbReference type="SAM" id="Phobius"/>
    </source>
</evidence>
<dbReference type="PANTHER" id="PTHR43289:SF34">
    <property type="entry name" value="SERINE_THREONINE-PROTEIN KINASE YBDM-RELATED"/>
    <property type="match status" value="1"/>
</dbReference>
<dbReference type="PROSITE" id="PS51178">
    <property type="entry name" value="PASTA"/>
    <property type="match status" value="3"/>
</dbReference>
<evidence type="ECO:0000313" key="13">
    <source>
        <dbReference type="Proteomes" id="UP000029488"/>
    </source>
</evidence>
<keyword evidence="9" id="KW-0472">Membrane</keyword>
<feature type="transmembrane region" description="Helical" evidence="9">
    <location>
        <begin position="342"/>
        <end position="363"/>
    </location>
</feature>
<evidence type="ECO:0000256" key="5">
    <source>
        <dbReference type="ARBA" id="ARBA00022777"/>
    </source>
</evidence>
<feature type="domain" description="PASTA" evidence="11">
    <location>
        <begin position="365"/>
        <end position="432"/>
    </location>
</feature>
<dbReference type="EC" id="2.7.11.1" evidence="1"/>
<name>A0A089QF17_9LACO</name>
<dbReference type="InterPro" id="IPR000719">
    <property type="entry name" value="Prot_kinase_dom"/>
</dbReference>
<evidence type="ECO:0000256" key="7">
    <source>
        <dbReference type="ARBA" id="ARBA00047899"/>
    </source>
</evidence>
<dbReference type="InterPro" id="IPR011009">
    <property type="entry name" value="Kinase-like_dom_sf"/>
</dbReference>
<dbReference type="EMBL" id="CP007646">
    <property type="protein sequence ID" value="AIR10358.1"/>
    <property type="molecule type" value="Genomic_DNA"/>
</dbReference>
<keyword evidence="9" id="KW-1133">Transmembrane helix</keyword>
<dbReference type="GO" id="GO:0004674">
    <property type="term" value="F:protein serine/threonine kinase activity"/>
    <property type="evidence" value="ECO:0007669"/>
    <property type="project" value="UniProtKB-KW"/>
</dbReference>
<feature type="domain" description="Protein kinase" evidence="10">
    <location>
        <begin position="11"/>
        <end position="272"/>
    </location>
</feature>
<dbReference type="SMART" id="SM00220">
    <property type="entry name" value="S_TKc"/>
    <property type="match status" value="1"/>
</dbReference>
<keyword evidence="6" id="KW-0067">ATP-binding</keyword>
<dbReference type="NCBIfam" id="NF033483">
    <property type="entry name" value="PknB_PASTA_kin"/>
    <property type="match status" value="1"/>
</dbReference>
<dbReference type="Gene3D" id="1.10.510.10">
    <property type="entry name" value="Transferase(Phosphotransferase) domain 1"/>
    <property type="match status" value="1"/>
</dbReference>
<organism evidence="12 13">
    <name type="scientific">Ligilactobacillus salivarius</name>
    <dbReference type="NCBI Taxonomy" id="1624"/>
    <lineage>
        <taxon>Bacteria</taxon>
        <taxon>Bacillati</taxon>
        <taxon>Bacillota</taxon>
        <taxon>Bacilli</taxon>
        <taxon>Lactobacillales</taxon>
        <taxon>Lactobacillaceae</taxon>
        <taxon>Ligilactobacillus</taxon>
    </lineage>
</organism>
<sequence>MGPGYVLNGRYKIRRVLGEGGMANVYLADDLILNRPVTVKVLRLDLQNDPASLRRFHREAMALTELTNPNIVNIYDIDQTDDGMQYLVMEYVDGMDLKAYIKKNHKLPYERVIEIMEQILSAVEDAHAHNIIHRDLKPKNILIDKNGTVKITDFGIAVAVAEFTMTQTNTLVGSVHYISPEQARGSMVTKQSDIYSLGIILFEMLTGEVPYQGETAISVALKHYRNDMPSVRNYDNNIPQSLENVILHATAKNLNDRYKTVAEMADDLRTVLDEDRKNEKVWRPQNFVDEETKILPQIKDSFIDENLDETKTLILSEDAIKKNEETTKTREKKQKWSRKKRGITVGAIILALIVVSVVIFALITTPKVITMPDLRGMTQTQAESILDNKKLEKGKVTEKYSNLYNYGQIVSTNPKQGSNVRQKTSVGLVISKGPDKKPFGDYRGQNYDDVKERLENQGVHVYKKLKYTDDVAKDSITSQSLKPSAAVVMSQTTVTFTVSKGPVHFRLKMFSGMNKSQIESYAKQQNIDVVFQYEASDKFKSGEVVRQGPAPNAIVERGSQVIVVLAK</sequence>
<evidence type="ECO:0000256" key="4">
    <source>
        <dbReference type="ARBA" id="ARBA00022741"/>
    </source>
</evidence>
<dbReference type="CDD" id="cd06577">
    <property type="entry name" value="PASTA_pknB"/>
    <property type="match status" value="3"/>
</dbReference>
<evidence type="ECO:0000256" key="3">
    <source>
        <dbReference type="ARBA" id="ARBA00022679"/>
    </source>
</evidence>
<dbReference type="PROSITE" id="PS00108">
    <property type="entry name" value="PROTEIN_KINASE_ST"/>
    <property type="match status" value="1"/>
</dbReference>
<dbReference type="InterPro" id="IPR005543">
    <property type="entry name" value="PASTA_dom"/>
</dbReference>
<dbReference type="Gene3D" id="3.30.10.20">
    <property type="match status" value="3"/>
</dbReference>
<accession>A0A089QF17</accession>
<dbReference type="PANTHER" id="PTHR43289">
    <property type="entry name" value="MITOGEN-ACTIVATED PROTEIN KINASE KINASE KINASE 20-RELATED"/>
    <property type="match status" value="1"/>
</dbReference>
<dbReference type="FunFam" id="1.10.510.10:FF:000021">
    <property type="entry name" value="Serine/threonine protein kinase"/>
    <property type="match status" value="1"/>
</dbReference>
<dbReference type="GO" id="GO:0005524">
    <property type="term" value="F:ATP binding"/>
    <property type="evidence" value="ECO:0007669"/>
    <property type="project" value="UniProtKB-KW"/>
</dbReference>
<comment type="catalytic activity">
    <reaction evidence="8">
        <text>L-seryl-[protein] + ATP = O-phospho-L-seryl-[protein] + ADP + H(+)</text>
        <dbReference type="Rhea" id="RHEA:17989"/>
        <dbReference type="Rhea" id="RHEA-COMP:9863"/>
        <dbReference type="Rhea" id="RHEA-COMP:11604"/>
        <dbReference type="ChEBI" id="CHEBI:15378"/>
        <dbReference type="ChEBI" id="CHEBI:29999"/>
        <dbReference type="ChEBI" id="CHEBI:30616"/>
        <dbReference type="ChEBI" id="CHEBI:83421"/>
        <dbReference type="ChEBI" id="CHEBI:456216"/>
        <dbReference type="EC" id="2.7.11.1"/>
    </reaction>
</comment>
<evidence type="ECO:0000259" key="11">
    <source>
        <dbReference type="PROSITE" id="PS51178"/>
    </source>
</evidence>
<feature type="domain" description="PASTA" evidence="11">
    <location>
        <begin position="433"/>
        <end position="500"/>
    </location>
</feature>
<evidence type="ECO:0000259" key="10">
    <source>
        <dbReference type="PROSITE" id="PS50011"/>
    </source>
</evidence>
<keyword evidence="5 12" id="KW-0418">Kinase</keyword>
<dbReference type="AlphaFoldDB" id="A0A089QF17"/>
<keyword evidence="2 12" id="KW-0723">Serine/threonine-protein kinase</keyword>
<evidence type="ECO:0000313" key="12">
    <source>
        <dbReference type="EMBL" id="AIR10358.1"/>
    </source>
</evidence>
<keyword evidence="9" id="KW-0812">Transmembrane</keyword>
<keyword evidence="3" id="KW-0808">Transferase</keyword>
<gene>
    <name evidence="12" type="primary">prkC</name>
    <name evidence="12" type="ORF">LSJ_0664</name>
</gene>
<evidence type="ECO:0000256" key="6">
    <source>
        <dbReference type="ARBA" id="ARBA00022840"/>
    </source>
</evidence>
<dbReference type="Proteomes" id="UP000029488">
    <property type="component" value="Chromosome"/>
</dbReference>
<evidence type="ECO:0000256" key="8">
    <source>
        <dbReference type="ARBA" id="ARBA00048679"/>
    </source>
</evidence>
<dbReference type="KEGG" id="lsj:LSJ_0664"/>
<evidence type="ECO:0000256" key="1">
    <source>
        <dbReference type="ARBA" id="ARBA00012513"/>
    </source>
</evidence>
<proteinExistence type="predicted"/>
<evidence type="ECO:0000256" key="2">
    <source>
        <dbReference type="ARBA" id="ARBA00022527"/>
    </source>
</evidence>